<reference evidence="2 3" key="1">
    <citation type="journal article" date="2023" name="Sci. Data">
        <title>Genome assembly of the Korean intertidal mud-creeper Batillaria attramentaria.</title>
        <authorList>
            <person name="Patra A.K."/>
            <person name="Ho P.T."/>
            <person name="Jun S."/>
            <person name="Lee S.J."/>
            <person name="Kim Y."/>
            <person name="Won Y.J."/>
        </authorList>
    </citation>
    <scope>NUCLEOTIDE SEQUENCE [LARGE SCALE GENOMIC DNA]</scope>
    <source>
        <strain evidence="2">Wonlab-2016</strain>
    </source>
</reference>
<evidence type="ECO:0000313" key="2">
    <source>
        <dbReference type="EMBL" id="KAK7496214.1"/>
    </source>
</evidence>
<protein>
    <submittedName>
        <fullName evidence="2">Uncharacterized protein</fullName>
    </submittedName>
</protein>
<dbReference type="Proteomes" id="UP001519460">
    <property type="component" value="Unassembled WGS sequence"/>
</dbReference>
<evidence type="ECO:0000313" key="3">
    <source>
        <dbReference type="Proteomes" id="UP001519460"/>
    </source>
</evidence>
<proteinExistence type="predicted"/>
<feature type="region of interest" description="Disordered" evidence="1">
    <location>
        <begin position="45"/>
        <end position="71"/>
    </location>
</feature>
<dbReference type="AlphaFoldDB" id="A0ABD0L9I1"/>
<sequence>MLIPHQRVPVTQIVSHHEMTDRPLIITLLADYESTKRSTIFGVNTASSGSSSRHGGLLTTDRGTKHTKRTMDAVPKSRKYIILSASKTLIMQSCFASPSSGRQSPLSSSRPLASSLRHLFPVRRFLQLPDQTLEEHF</sequence>
<feature type="compositionally biased region" description="Low complexity" evidence="1">
    <location>
        <begin position="47"/>
        <end position="56"/>
    </location>
</feature>
<evidence type="ECO:0000256" key="1">
    <source>
        <dbReference type="SAM" id="MobiDB-lite"/>
    </source>
</evidence>
<dbReference type="EMBL" id="JACVVK020000069">
    <property type="protein sequence ID" value="KAK7496214.1"/>
    <property type="molecule type" value="Genomic_DNA"/>
</dbReference>
<name>A0ABD0L9I1_9CAEN</name>
<accession>A0ABD0L9I1</accession>
<keyword evidence="3" id="KW-1185">Reference proteome</keyword>
<organism evidence="2 3">
    <name type="scientific">Batillaria attramentaria</name>
    <dbReference type="NCBI Taxonomy" id="370345"/>
    <lineage>
        <taxon>Eukaryota</taxon>
        <taxon>Metazoa</taxon>
        <taxon>Spiralia</taxon>
        <taxon>Lophotrochozoa</taxon>
        <taxon>Mollusca</taxon>
        <taxon>Gastropoda</taxon>
        <taxon>Caenogastropoda</taxon>
        <taxon>Sorbeoconcha</taxon>
        <taxon>Cerithioidea</taxon>
        <taxon>Batillariidae</taxon>
        <taxon>Batillaria</taxon>
    </lineage>
</organism>
<gene>
    <name evidence="2" type="ORF">BaRGS_00012624</name>
</gene>
<comment type="caution">
    <text evidence="2">The sequence shown here is derived from an EMBL/GenBank/DDBJ whole genome shotgun (WGS) entry which is preliminary data.</text>
</comment>